<dbReference type="PANTHER" id="PTHR30151">
    <property type="entry name" value="ALKANE SULFONATE ABC TRANSPORTER-RELATED, MEMBRANE SUBUNIT"/>
    <property type="match status" value="1"/>
</dbReference>
<evidence type="ECO:0000256" key="5">
    <source>
        <dbReference type="ARBA" id="ARBA00022989"/>
    </source>
</evidence>
<dbReference type="InterPro" id="IPR035906">
    <property type="entry name" value="MetI-like_sf"/>
</dbReference>
<comment type="similarity">
    <text evidence="7">Belongs to the binding-protein-dependent transport system permease family.</text>
</comment>
<accession>A0ABX9KJU4</accession>
<dbReference type="RefSeq" id="WP_114641337.1">
    <property type="nucleotide sequence ID" value="NZ_JAACIO010000003.1"/>
</dbReference>
<dbReference type="InterPro" id="IPR000515">
    <property type="entry name" value="MetI-like"/>
</dbReference>
<evidence type="ECO:0000256" key="1">
    <source>
        <dbReference type="ARBA" id="ARBA00004651"/>
    </source>
</evidence>
<name>A0ABX9KJU4_9FUSO</name>
<evidence type="ECO:0000313" key="10">
    <source>
        <dbReference type="Proteomes" id="UP000263486"/>
    </source>
</evidence>
<keyword evidence="6 7" id="KW-0472">Membrane</keyword>
<organism evidence="9 10">
    <name type="scientific">Psychrilyobacter piezotolerans</name>
    <dbReference type="NCBI Taxonomy" id="2293438"/>
    <lineage>
        <taxon>Bacteria</taxon>
        <taxon>Fusobacteriati</taxon>
        <taxon>Fusobacteriota</taxon>
        <taxon>Fusobacteriia</taxon>
        <taxon>Fusobacteriales</taxon>
        <taxon>Fusobacteriaceae</taxon>
        <taxon>Psychrilyobacter</taxon>
    </lineage>
</organism>
<keyword evidence="10" id="KW-1185">Reference proteome</keyword>
<comment type="caution">
    <text evidence="9">The sequence shown here is derived from an EMBL/GenBank/DDBJ whole genome shotgun (WGS) entry which is preliminary data.</text>
</comment>
<evidence type="ECO:0000256" key="2">
    <source>
        <dbReference type="ARBA" id="ARBA00022448"/>
    </source>
</evidence>
<dbReference type="Gene3D" id="1.10.3720.10">
    <property type="entry name" value="MetI-like"/>
    <property type="match status" value="1"/>
</dbReference>
<feature type="transmembrane region" description="Helical" evidence="7">
    <location>
        <begin position="165"/>
        <end position="182"/>
    </location>
</feature>
<keyword evidence="3" id="KW-1003">Cell membrane</keyword>
<keyword evidence="2 7" id="KW-0813">Transport</keyword>
<dbReference type="CDD" id="cd06261">
    <property type="entry name" value="TM_PBP2"/>
    <property type="match status" value="1"/>
</dbReference>
<evidence type="ECO:0000256" key="3">
    <source>
        <dbReference type="ARBA" id="ARBA00022475"/>
    </source>
</evidence>
<feature type="transmembrane region" description="Helical" evidence="7">
    <location>
        <begin position="66"/>
        <end position="85"/>
    </location>
</feature>
<evidence type="ECO:0000259" key="8">
    <source>
        <dbReference type="PROSITE" id="PS50928"/>
    </source>
</evidence>
<feature type="transmembrane region" description="Helical" evidence="7">
    <location>
        <begin position="220"/>
        <end position="239"/>
    </location>
</feature>
<sequence>MKKSVNTEKNNLFLISLLVLVVGCEVIIRALEIPGYILPTPTRVIAALYSQKEVLFSHSLVTLFEALTGFILSIFFALVIGGIVYPFEKVKKLLYPYLLISQTIPLIAIAPVILIWFGFGVLPKIIIVILICTFPMLLSFLGGLEEVDREILDLFQVMGAGKKYIFFKVILPSSLPGFFSGVKIAATYSIMGAVIGEWLGAKSGLGIYMTRAISSFKTDYLFAAIIVVVVLSLAIFKGIEYIEKAAMPWKNKKS</sequence>
<dbReference type="Pfam" id="PF00528">
    <property type="entry name" value="BPD_transp_1"/>
    <property type="match status" value="1"/>
</dbReference>
<reference evidence="9 10" key="1">
    <citation type="submission" date="2018-08" db="EMBL/GenBank/DDBJ databases">
        <title>Draft genome sequence of Psychrilyobacter sp. strain SD5 isolated from Black Sea water.</title>
        <authorList>
            <person name="Yadav S."/>
            <person name="Villanueva L."/>
            <person name="Damste J.S.S."/>
        </authorList>
    </citation>
    <scope>NUCLEOTIDE SEQUENCE [LARGE SCALE GENOMIC DNA]</scope>
    <source>
        <strain evidence="9 10">SD5</strain>
    </source>
</reference>
<keyword evidence="5 7" id="KW-1133">Transmembrane helix</keyword>
<evidence type="ECO:0000313" key="9">
    <source>
        <dbReference type="EMBL" id="REI42714.1"/>
    </source>
</evidence>
<dbReference type="EMBL" id="QUAJ01000003">
    <property type="protein sequence ID" value="REI42714.1"/>
    <property type="molecule type" value="Genomic_DNA"/>
</dbReference>
<proteinExistence type="inferred from homology"/>
<feature type="transmembrane region" description="Helical" evidence="7">
    <location>
        <begin position="97"/>
        <end position="119"/>
    </location>
</feature>
<evidence type="ECO:0000256" key="6">
    <source>
        <dbReference type="ARBA" id="ARBA00023136"/>
    </source>
</evidence>
<dbReference type="SUPFAM" id="SSF161098">
    <property type="entry name" value="MetI-like"/>
    <property type="match status" value="1"/>
</dbReference>
<dbReference type="PANTHER" id="PTHR30151:SF20">
    <property type="entry name" value="ABC TRANSPORTER PERMEASE PROTEIN HI_0355-RELATED"/>
    <property type="match status" value="1"/>
</dbReference>
<dbReference type="PROSITE" id="PS51257">
    <property type="entry name" value="PROKAR_LIPOPROTEIN"/>
    <property type="match status" value="1"/>
</dbReference>
<keyword evidence="4 7" id="KW-0812">Transmembrane</keyword>
<evidence type="ECO:0000256" key="7">
    <source>
        <dbReference type="RuleBase" id="RU363032"/>
    </source>
</evidence>
<dbReference type="PROSITE" id="PS50928">
    <property type="entry name" value="ABC_TM1"/>
    <property type="match status" value="1"/>
</dbReference>
<protein>
    <submittedName>
        <fullName evidence="9">ABC transporter permease subunit</fullName>
    </submittedName>
</protein>
<dbReference type="Proteomes" id="UP000263486">
    <property type="component" value="Unassembled WGS sequence"/>
</dbReference>
<comment type="subcellular location">
    <subcellularLocation>
        <location evidence="1 7">Cell membrane</location>
        <topology evidence="1 7">Multi-pass membrane protein</topology>
    </subcellularLocation>
</comment>
<feature type="transmembrane region" description="Helical" evidence="7">
    <location>
        <begin position="12"/>
        <end position="31"/>
    </location>
</feature>
<feature type="domain" description="ABC transmembrane type-1" evidence="8">
    <location>
        <begin position="59"/>
        <end position="239"/>
    </location>
</feature>
<feature type="transmembrane region" description="Helical" evidence="7">
    <location>
        <begin position="125"/>
        <end position="144"/>
    </location>
</feature>
<gene>
    <name evidence="9" type="ORF">DYH56_02815</name>
</gene>
<evidence type="ECO:0000256" key="4">
    <source>
        <dbReference type="ARBA" id="ARBA00022692"/>
    </source>
</evidence>